<proteinExistence type="predicted"/>
<dbReference type="Proteomes" id="UP001362999">
    <property type="component" value="Unassembled WGS sequence"/>
</dbReference>
<sequence>MAVASATTRISESCYMIQNDLLSPGTQNRRRTTALKALWAISSIFGSDGPSIEALDAFDFHLVRKAALPYNVKFQRFANSVDKIIRLVTPGAAKGPKSAHSHPTLATSWNNLAIGVEHLLGLRGYAQWGTSWHSFDASIKHLNYITGVQIWPIVGPATWIVGECITTLERLRKVVVNMEYELFADFMVDAAELESWPYEFDATRTTFAFHKPSSVMPVHMTTTFFKAFDRIAETRKGKGDYAKHTDEIIATYWDCGLSTYLAARTESVILDKCDNLWLCSCLTRELYASQRHFRTDSETIVQAMWHVAFRVATNNNKSGVISSWPQPNIPLSRALESVRCAAPCAATSSTVALIQTNLLDFTFGYSYEGSDAVIEVVMHSLLPNVNNINGHEGQNIDMPRVRARQSYDRDLDLGILSNFLRECLSQQLPYRAGETMKILTNFAPHGSEFRFAWSILTIFVGIINSIQNPHCNPERIVNLETTAV</sequence>
<comment type="caution">
    <text evidence="1">The sequence shown here is derived from an EMBL/GenBank/DDBJ whole genome shotgun (WGS) entry which is preliminary data.</text>
</comment>
<organism evidence="1 2">
    <name type="scientific">Favolaschia claudopus</name>
    <dbReference type="NCBI Taxonomy" id="2862362"/>
    <lineage>
        <taxon>Eukaryota</taxon>
        <taxon>Fungi</taxon>
        <taxon>Dikarya</taxon>
        <taxon>Basidiomycota</taxon>
        <taxon>Agaricomycotina</taxon>
        <taxon>Agaricomycetes</taxon>
        <taxon>Agaricomycetidae</taxon>
        <taxon>Agaricales</taxon>
        <taxon>Marasmiineae</taxon>
        <taxon>Mycenaceae</taxon>
        <taxon>Favolaschia</taxon>
    </lineage>
</organism>
<dbReference type="EMBL" id="JAWWNJ010000248">
    <property type="protein sequence ID" value="KAK6966969.1"/>
    <property type="molecule type" value="Genomic_DNA"/>
</dbReference>
<protein>
    <submittedName>
        <fullName evidence="1">Uncharacterized protein</fullName>
    </submittedName>
</protein>
<dbReference type="AlphaFoldDB" id="A0AAV9Z109"/>
<name>A0AAV9Z109_9AGAR</name>
<reference evidence="1 2" key="1">
    <citation type="journal article" date="2024" name="J Genomics">
        <title>Draft genome sequencing and assembly of Favolaschia claudopus CIRM-BRFM 2984 isolated from oak limbs.</title>
        <authorList>
            <person name="Navarro D."/>
            <person name="Drula E."/>
            <person name="Chaduli D."/>
            <person name="Cazenave R."/>
            <person name="Ahrendt S."/>
            <person name="Wang J."/>
            <person name="Lipzen A."/>
            <person name="Daum C."/>
            <person name="Barry K."/>
            <person name="Grigoriev I.V."/>
            <person name="Favel A."/>
            <person name="Rosso M.N."/>
            <person name="Martin F."/>
        </authorList>
    </citation>
    <scope>NUCLEOTIDE SEQUENCE [LARGE SCALE GENOMIC DNA]</scope>
    <source>
        <strain evidence="1 2">CIRM-BRFM 2984</strain>
    </source>
</reference>
<accession>A0AAV9Z109</accession>
<gene>
    <name evidence="1" type="ORF">R3P38DRAFT_3245006</name>
</gene>
<evidence type="ECO:0000313" key="1">
    <source>
        <dbReference type="EMBL" id="KAK6966969.1"/>
    </source>
</evidence>
<keyword evidence="2" id="KW-1185">Reference proteome</keyword>
<evidence type="ECO:0000313" key="2">
    <source>
        <dbReference type="Proteomes" id="UP001362999"/>
    </source>
</evidence>